<comment type="caution">
    <text evidence="3">The sequence shown here is derived from an EMBL/GenBank/DDBJ whole genome shotgun (WGS) entry which is preliminary data.</text>
</comment>
<dbReference type="InterPro" id="IPR003010">
    <property type="entry name" value="C-N_Hydrolase"/>
</dbReference>
<dbReference type="Gene3D" id="3.60.110.10">
    <property type="entry name" value="Carbon-nitrogen hydrolase"/>
    <property type="match status" value="1"/>
</dbReference>
<feature type="domain" description="CN hydrolase" evidence="2">
    <location>
        <begin position="14"/>
        <end position="321"/>
    </location>
</feature>
<evidence type="ECO:0000313" key="3">
    <source>
        <dbReference type="EMBL" id="GMK54256.1"/>
    </source>
</evidence>
<dbReference type="InterPro" id="IPR036526">
    <property type="entry name" value="C-N_Hydrolase_sf"/>
</dbReference>
<organism evidence="3 4">
    <name type="scientific">Cutaneotrichosporon spelunceum</name>
    <dbReference type="NCBI Taxonomy" id="1672016"/>
    <lineage>
        <taxon>Eukaryota</taxon>
        <taxon>Fungi</taxon>
        <taxon>Dikarya</taxon>
        <taxon>Basidiomycota</taxon>
        <taxon>Agaricomycotina</taxon>
        <taxon>Tremellomycetes</taxon>
        <taxon>Trichosporonales</taxon>
        <taxon>Trichosporonaceae</taxon>
        <taxon>Cutaneotrichosporon</taxon>
    </lineage>
</organism>
<reference evidence="3" key="2">
    <citation type="submission" date="2023-06" db="EMBL/GenBank/DDBJ databases">
        <authorList>
            <person name="Kobayashi Y."/>
            <person name="Kayamori A."/>
            <person name="Aoki K."/>
            <person name="Shiwa Y."/>
            <person name="Fujita N."/>
            <person name="Sugita T."/>
            <person name="Iwasaki W."/>
            <person name="Tanaka N."/>
            <person name="Takashima M."/>
        </authorList>
    </citation>
    <scope>NUCLEOTIDE SEQUENCE</scope>
    <source>
        <strain evidence="3">HIS016</strain>
    </source>
</reference>
<feature type="compositionally biased region" description="Acidic residues" evidence="1">
    <location>
        <begin position="211"/>
        <end position="223"/>
    </location>
</feature>
<dbReference type="PROSITE" id="PS50263">
    <property type="entry name" value="CN_HYDROLASE"/>
    <property type="match status" value="1"/>
</dbReference>
<dbReference type="GO" id="GO:0008418">
    <property type="term" value="F:protein-N-terminal asparagine amidohydrolase activity"/>
    <property type="evidence" value="ECO:0007669"/>
    <property type="project" value="InterPro"/>
</dbReference>
<dbReference type="InterPro" id="IPR039703">
    <property type="entry name" value="Nta1"/>
</dbReference>
<name>A0AAD3TPQ8_9TREE</name>
<dbReference type="EMBL" id="BTCM01000001">
    <property type="protein sequence ID" value="GMK54256.1"/>
    <property type="molecule type" value="Genomic_DNA"/>
</dbReference>
<reference evidence="3" key="1">
    <citation type="journal article" date="2023" name="BMC Genomics">
        <title>Chromosome-level genome assemblies of Cutaneotrichosporon spp. (Trichosporonales, Basidiomycota) reveal imbalanced evolution between nucleotide sequences and chromosome synteny.</title>
        <authorList>
            <person name="Kobayashi Y."/>
            <person name="Kayamori A."/>
            <person name="Aoki K."/>
            <person name="Shiwa Y."/>
            <person name="Matsutani M."/>
            <person name="Fujita N."/>
            <person name="Sugita T."/>
            <person name="Iwasaki W."/>
            <person name="Tanaka N."/>
            <person name="Takashima M."/>
        </authorList>
    </citation>
    <scope>NUCLEOTIDE SEQUENCE</scope>
    <source>
        <strain evidence="3">HIS016</strain>
    </source>
</reference>
<proteinExistence type="predicted"/>
<gene>
    <name evidence="3" type="ORF">CspeluHIS016_0108420</name>
</gene>
<dbReference type="PANTHER" id="PTHR11750:SF26">
    <property type="entry name" value="PROTEIN N-TERMINAL AMIDASE"/>
    <property type="match status" value="1"/>
</dbReference>
<evidence type="ECO:0000256" key="1">
    <source>
        <dbReference type="SAM" id="MobiDB-lite"/>
    </source>
</evidence>
<evidence type="ECO:0000259" key="2">
    <source>
        <dbReference type="PROSITE" id="PS50263"/>
    </source>
</evidence>
<protein>
    <recommendedName>
        <fullName evidence="2">CN hydrolase domain-containing protein</fullName>
    </recommendedName>
</protein>
<dbReference type="PANTHER" id="PTHR11750">
    <property type="entry name" value="PROTEIN N-TERMINAL AMIDASE"/>
    <property type="match status" value="1"/>
</dbReference>
<sequence>MSINPPPTYRAKPLRIGCVQYDVKLGRVDENAAKVQAMTAGLAPGALDLLVLPEMALSGYVFASPAAIAPYLEAPKTGPTARLATALAARLRCYVVAGYPEIIPDAKISKEVEAEALGVGYNSAVLAGPEGVIGNYRKTFRFETDKTWARAGDGFTYFDLPEPLGRVCIGICMDLNPRDFIAPWDAFELATFAVDNAVDVLVVPMNWLDPGEQDDSDEDEDGGLEVPRRDPNVPSESNLNYWAARLAPLHDPTPRYSEGGVVEPAPGKDVVFVAANRVGKEEGTLFVGTSCVMAISSMPSRIELVEVCNRTEERVLIAEVA</sequence>
<dbReference type="Proteomes" id="UP001222932">
    <property type="component" value="Unassembled WGS sequence"/>
</dbReference>
<dbReference type="SUPFAM" id="SSF56317">
    <property type="entry name" value="Carbon-nitrogen hydrolase"/>
    <property type="match status" value="1"/>
</dbReference>
<dbReference type="GO" id="GO:0030163">
    <property type="term" value="P:protein catabolic process"/>
    <property type="evidence" value="ECO:0007669"/>
    <property type="project" value="TreeGrafter"/>
</dbReference>
<feature type="region of interest" description="Disordered" evidence="1">
    <location>
        <begin position="209"/>
        <end position="235"/>
    </location>
</feature>
<evidence type="ECO:0000313" key="4">
    <source>
        <dbReference type="Proteomes" id="UP001222932"/>
    </source>
</evidence>
<dbReference type="Pfam" id="PF00795">
    <property type="entry name" value="CN_hydrolase"/>
    <property type="match status" value="1"/>
</dbReference>
<dbReference type="GO" id="GO:0070773">
    <property type="term" value="F:protein-N-terminal glutamine amidohydrolase activity"/>
    <property type="evidence" value="ECO:0007669"/>
    <property type="project" value="InterPro"/>
</dbReference>
<accession>A0AAD3TPQ8</accession>
<keyword evidence="4" id="KW-1185">Reference proteome</keyword>
<dbReference type="AlphaFoldDB" id="A0AAD3TPQ8"/>